<evidence type="ECO:0000259" key="1">
    <source>
        <dbReference type="Pfam" id="PF00179"/>
    </source>
</evidence>
<comment type="caution">
    <text evidence="2">The sequence shown here is derived from an EMBL/GenBank/DDBJ whole genome shotgun (WGS) entry which is preliminary data.</text>
</comment>
<dbReference type="InterPro" id="IPR000608">
    <property type="entry name" value="UBC"/>
</dbReference>
<name>A0AAD9KKZ6_RIDPI</name>
<evidence type="ECO:0000313" key="3">
    <source>
        <dbReference type="Proteomes" id="UP001209878"/>
    </source>
</evidence>
<proteinExistence type="predicted"/>
<keyword evidence="3" id="KW-1185">Reference proteome</keyword>
<dbReference type="Pfam" id="PF00179">
    <property type="entry name" value="UQ_con"/>
    <property type="match status" value="1"/>
</dbReference>
<dbReference type="InterPro" id="IPR016135">
    <property type="entry name" value="UBQ-conjugating_enzyme/RWD"/>
</dbReference>
<evidence type="ECO:0000313" key="2">
    <source>
        <dbReference type="EMBL" id="KAK2173262.1"/>
    </source>
</evidence>
<dbReference type="AlphaFoldDB" id="A0AAD9KKZ6"/>
<accession>A0AAD9KKZ6</accession>
<sequence length="356" mass="40709">MIYLVYNNVACHNNIGVVVCQSVFHAVRVLLLGVHLNDRFFVLPVWQHVLIIVRIFGRVNFYTNLFLVCKEIELHNTVPSVTCLTNIYHPNIDPTEHYENVCLNILNDWPPSYGLQDCIQGILFLLYNPNLADPLSPYFDDFYDEEEFAKNVRMSLRGEPVEGVTFDTRRAPTAAGTATSTEREVDVTRDRGGFFSEQNQEDNFGLKNLFADQKQVCIEVYSAEDTDDDEDVLPDRKHEETVVEVNTKQEDTNGVEHTLTDDDTDVVMAGDIIVHQVYHAAEWNTCRDLIVVPSSRVMLHRSPEKGLVCRHSHQTVIGLHVLRKLLNVATTCVRFSLSHVHRHPRRVRLVTNASLR</sequence>
<dbReference type="SUPFAM" id="SSF54495">
    <property type="entry name" value="UBC-like"/>
    <property type="match status" value="1"/>
</dbReference>
<dbReference type="Gene3D" id="3.10.110.10">
    <property type="entry name" value="Ubiquitin Conjugating Enzyme"/>
    <property type="match status" value="1"/>
</dbReference>
<organism evidence="2 3">
    <name type="scientific">Ridgeia piscesae</name>
    <name type="common">Tubeworm</name>
    <dbReference type="NCBI Taxonomy" id="27915"/>
    <lineage>
        <taxon>Eukaryota</taxon>
        <taxon>Metazoa</taxon>
        <taxon>Spiralia</taxon>
        <taxon>Lophotrochozoa</taxon>
        <taxon>Annelida</taxon>
        <taxon>Polychaeta</taxon>
        <taxon>Sedentaria</taxon>
        <taxon>Canalipalpata</taxon>
        <taxon>Sabellida</taxon>
        <taxon>Siboglinidae</taxon>
        <taxon>Ridgeia</taxon>
    </lineage>
</organism>
<protein>
    <recommendedName>
        <fullName evidence="1">UBC core domain-containing protein</fullName>
    </recommendedName>
</protein>
<dbReference type="CDD" id="cd23794">
    <property type="entry name" value="UBCc_UBE2F_UBE2M"/>
    <property type="match status" value="1"/>
</dbReference>
<dbReference type="Proteomes" id="UP001209878">
    <property type="component" value="Unassembled WGS sequence"/>
</dbReference>
<feature type="domain" description="UBC core" evidence="1">
    <location>
        <begin position="78"/>
        <end position="153"/>
    </location>
</feature>
<dbReference type="SMART" id="SM00212">
    <property type="entry name" value="UBCc"/>
    <property type="match status" value="1"/>
</dbReference>
<dbReference type="EMBL" id="JAODUO010000889">
    <property type="protein sequence ID" value="KAK2173262.1"/>
    <property type="molecule type" value="Genomic_DNA"/>
</dbReference>
<reference evidence="2" key="1">
    <citation type="journal article" date="2023" name="Mol. Biol. Evol.">
        <title>Third-Generation Sequencing Reveals the Adaptive Role of the Epigenome in Three Deep-Sea Polychaetes.</title>
        <authorList>
            <person name="Perez M."/>
            <person name="Aroh O."/>
            <person name="Sun Y."/>
            <person name="Lan Y."/>
            <person name="Juniper S.K."/>
            <person name="Young C.R."/>
            <person name="Angers B."/>
            <person name="Qian P.Y."/>
        </authorList>
    </citation>
    <scope>NUCLEOTIDE SEQUENCE</scope>
    <source>
        <strain evidence="2">R07B-5</strain>
    </source>
</reference>
<gene>
    <name evidence="2" type="ORF">NP493_889g01053</name>
</gene>